<dbReference type="Pfam" id="PF07568">
    <property type="entry name" value="HisKA_2"/>
    <property type="match status" value="1"/>
</dbReference>
<dbReference type="SMART" id="SM00387">
    <property type="entry name" value="HATPase_c"/>
    <property type="match status" value="1"/>
</dbReference>
<keyword evidence="3" id="KW-0597">Phosphoprotein</keyword>
<evidence type="ECO:0000256" key="9">
    <source>
        <dbReference type="SAM" id="Phobius"/>
    </source>
</evidence>
<keyword evidence="6 11" id="KW-0418">Kinase</keyword>
<keyword evidence="9" id="KW-0472">Membrane</keyword>
<dbReference type="GO" id="GO:0005524">
    <property type="term" value="F:ATP binding"/>
    <property type="evidence" value="ECO:0007669"/>
    <property type="project" value="UniProtKB-KW"/>
</dbReference>
<dbReference type="InterPro" id="IPR036890">
    <property type="entry name" value="HATPase_C_sf"/>
</dbReference>
<keyword evidence="4" id="KW-0808">Transferase</keyword>
<evidence type="ECO:0000313" key="12">
    <source>
        <dbReference type="Proteomes" id="UP000190541"/>
    </source>
</evidence>
<dbReference type="InterPro" id="IPR011990">
    <property type="entry name" value="TPR-like_helical_dom_sf"/>
</dbReference>
<dbReference type="Gene3D" id="1.25.40.10">
    <property type="entry name" value="Tetratricopeptide repeat domain"/>
    <property type="match status" value="2"/>
</dbReference>
<evidence type="ECO:0000256" key="4">
    <source>
        <dbReference type="ARBA" id="ARBA00022679"/>
    </source>
</evidence>
<reference evidence="11 12" key="1">
    <citation type="submission" date="2017-02" db="EMBL/GenBank/DDBJ databases">
        <authorList>
            <person name="Peterson S.W."/>
        </authorList>
    </citation>
    <scope>NUCLEOTIDE SEQUENCE [LARGE SCALE GENOMIC DNA]</scope>
    <source>
        <strain evidence="11 12">DSM 22899</strain>
    </source>
</reference>
<dbReference type="InterPro" id="IPR003594">
    <property type="entry name" value="HATPase_dom"/>
</dbReference>
<dbReference type="Gene3D" id="3.30.565.10">
    <property type="entry name" value="Histidine kinase-like ATPase, C-terminal domain"/>
    <property type="match status" value="1"/>
</dbReference>
<dbReference type="SMART" id="SM00028">
    <property type="entry name" value="TPR"/>
    <property type="match status" value="3"/>
</dbReference>
<evidence type="ECO:0000256" key="3">
    <source>
        <dbReference type="ARBA" id="ARBA00022553"/>
    </source>
</evidence>
<feature type="repeat" description="TPR" evidence="8">
    <location>
        <begin position="79"/>
        <end position="112"/>
    </location>
</feature>
<keyword evidence="7" id="KW-0067">ATP-binding</keyword>
<dbReference type="InterPro" id="IPR005467">
    <property type="entry name" value="His_kinase_dom"/>
</dbReference>
<dbReference type="EC" id="2.7.13.3" evidence="2"/>
<proteinExistence type="predicted"/>
<dbReference type="PROSITE" id="PS50109">
    <property type="entry name" value="HIS_KIN"/>
    <property type="match status" value="1"/>
</dbReference>
<feature type="transmembrane region" description="Helical" evidence="9">
    <location>
        <begin position="7"/>
        <end position="31"/>
    </location>
</feature>
<dbReference type="PANTHER" id="PTHR41523:SF8">
    <property type="entry name" value="ETHYLENE RESPONSE SENSOR PROTEIN"/>
    <property type="match status" value="1"/>
</dbReference>
<dbReference type="InterPro" id="IPR011495">
    <property type="entry name" value="Sig_transdc_His_kin_sub2_dim/P"/>
</dbReference>
<dbReference type="AlphaFoldDB" id="A0A1T5E319"/>
<feature type="repeat" description="TPR" evidence="8">
    <location>
        <begin position="119"/>
        <end position="152"/>
    </location>
</feature>
<dbReference type="SUPFAM" id="SSF48452">
    <property type="entry name" value="TPR-like"/>
    <property type="match status" value="1"/>
</dbReference>
<gene>
    <name evidence="11" type="ORF">SAMN05660226_03123</name>
</gene>
<name>A0A1T5E319_9SPHI</name>
<dbReference type="GO" id="GO:0004673">
    <property type="term" value="F:protein histidine kinase activity"/>
    <property type="evidence" value="ECO:0007669"/>
    <property type="project" value="UniProtKB-EC"/>
</dbReference>
<evidence type="ECO:0000256" key="6">
    <source>
        <dbReference type="ARBA" id="ARBA00022777"/>
    </source>
</evidence>
<dbReference type="Proteomes" id="UP000190541">
    <property type="component" value="Unassembled WGS sequence"/>
</dbReference>
<keyword evidence="9" id="KW-0812">Transmembrane</keyword>
<dbReference type="STRING" id="623280.SAMN05660226_03123"/>
<sequence>MMEQSLVRFYLIPALMVIHGFFGHAFGGIVFQSEKDSAIINDWYHDAFRSLNSNLRKSDDLINKAWKMSIDIAYDQGIADGYYYTGCVYEQKGALNVARRYFEKAVTLYSQGGFLDNLPDCYKRLGKIYITEGRYYTALQHFTSGLRVAEEQNNDVGQIELGIQLADYHNTISKDYKEAAAILQAAARQAKMANYPQALGTIYLQYGMNYASQCDYEQALHYTQLAKKEFGSVSNTENLLKALLVEGDIHGKLHDEKRLTATLEAAEPLLKPVDDQQLQIAYELLHATRLFLLGSYNAALDVCKPLYAQLDGDVQQRAWREVRSLYFKVLYALGDVRQADSLFNDYEYIKDSVYTAQYVGQGMEMRENYKLEEFERQIREQQLELSNTNYQRYGFIIGILVLLTVLVILYFLFREKDKLAHRVAIKNAEISVQNEILKQANRQNELLLREIHHRVKNNLQIINSLLNLQSRKTTNEEVLAMMQESSSRINSIALIHNKLYQQQSLNRLNIQDYIEQLGAHLLSIYNVGKKRVRFEVEANNVSLDIDTAIPIGLILTELMTNSLKYAFVDRDEGEISVHVKHEGEKDYELIFKDNGVGIPETKLAQPNETLGFRLIHSLTRQLAGIIQYTFGEFSMYNIRFKG</sequence>
<organism evidence="11 12">
    <name type="scientific">Parapedobacter luteus</name>
    <dbReference type="NCBI Taxonomy" id="623280"/>
    <lineage>
        <taxon>Bacteria</taxon>
        <taxon>Pseudomonadati</taxon>
        <taxon>Bacteroidota</taxon>
        <taxon>Sphingobacteriia</taxon>
        <taxon>Sphingobacteriales</taxon>
        <taxon>Sphingobacteriaceae</taxon>
        <taxon>Parapedobacter</taxon>
    </lineage>
</organism>
<keyword evidence="5" id="KW-0547">Nucleotide-binding</keyword>
<feature type="transmembrane region" description="Helical" evidence="9">
    <location>
        <begin position="393"/>
        <end position="413"/>
    </location>
</feature>
<dbReference type="EMBL" id="FUYS01000008">
    <property type="protein sequence ID" value="SKB78337.1"/>
    <property type="molecule type" value="Genomic_DNA"/>
</dbReference>
<dbReference type="SUPFAM" id="SSF55874">
    <property type="entry name" value="ATPase domain of HSP90 chaperone/DNA topoisomerase II/histidine kinase"/>
    <property type="match status" value="1"/>
</dbReference>
<comment type="catalytic activity">
    <reaction evidence="1">
        <text>ATP + protein L-histidine = ADP + protein N-phospho-L-histidine.</text>
        <dbReference type="EC" id="2.7.13.3"/>
    </reaction>
</comment>
<dbReference type="RefSeq" id="WP_079717774.1">
    <property type="nucleotide sequence ID" value="NZ_FUYS01000008.1"/>
</dbReference>
<evidence type="ECO:0000256" key="1">
    <source>
        <dbReference type="ARBA" id="ARBA00000085"/>
    </source>
</evidence>
<keyword evidence="8" id="KW-0802">TPR repeat</keyword>
<feature type="domain" description="Histidine kinase" evidence="10">
    <location>
        <begin position="450"/>
        <end position="642"/>
    </location>
</feature>
<keyword evidence="9" id="KW-1133">Transmembrane helix</keyword>
<evidence type="ECO:0000256" key="8">
    <source>
        <dbReference type="PROSITE-ProRule" id="PRU00339"/>
    </source>
</evidence>
<dbReference type="OrthoDB" id="1523170at2"/>
<evidence type="ECO:0000256" key="2">
    <source>
        <dbReference type="ARBA" id="ARBA00012438"/>
    </source>
</evidence>
<evidence type="ECO:0000256" key="5">
    <source>
        <dbReference type="ARBA" id="ARBA00022741"/>
    </source>
</evidence>
<dbReference type="Pfam" id="PF02518">
    <property type="entry name" value="HATPase_c"/>
    <property type="match status" value="1"/>
</dbReference>
<accession>A0A1T5E319</accession>
<dbReference type="InterPro" id="IPR019734">
    <property type="entry name" value="TPR_rpt"/>
</dbReference>
<evidence type="ECO:0000256" key="7">
    <source>
        <dbReference type="ARBA" id="ARBA00022840"/>
    </source>
</evidence>
<evidence type="ECO:0000313" key="11">
    <source>
        <dbReference type="EMBL" id="SKB78337.1"/>
    </source>
</evidence>
<evidence type="ECO:0000259" key="10">
    <source>
        <dbReference type="PROSITE" id="PS50109"/>
    </source>
</evidence>
<dbReference type="PANTHER" id="PTHR41523">
    <property type="entry name" value="TWO-COMPONENT SYSTEM SENSOR PROTEIN"/>
    <property type="match status" value="1"/>
</dbReference>
<keyword evidence="12" id="KW-1185">Reference proteome</keyword>
<dbReference type="Gene3D" id="3.30.450.20">
    <property type="entry name" value="PAS domain"/>
    <property type="match status" value="1"/>
</dbReference>
<protein>
    <recommendedName>
        <fullName evidence="2">histidine kinase</fullName>
        <ecNumber evidence="2">2.7.13.3</ecNumber>
    </recommendedName>
</protein>
<dbReference type="PROSITE" id="PS50005">
    <property type="entry name" value="TPR"/>
    <property type="match status" value="2"/>
</dbReference>